<feature type="compositionally biased region" description="Basic and acidic residues" evidence="1">
    <location>
        <begin position="73"/>
        <end position="83"/>
    </location>
</feature>
<reference evidence="2 3" key="1">
    <citation type="submission" date="2019-06" db="EMBL/GenBank/DDBJ databases">
        <title>Draft genomes of female and male turbot (Scophthalmus maximus).</title>
        <authorList>
            <person name="Xu H."/>
            <person name="Xu X.-W."/>
            <person name="Shao C."/>
            <person name="Chen S."/>
        </authorList>
    </citation>
    <scope>NUCLEOTIDE SEQUENCE [LARGE SCALE GENOMIC DNA]</scope>
    <source>
        <strain evidence="2">Ysfricsl-2016a</strain>
        <tissue evidence="2">Blood</tissue>
    </source>
</reference>
<organism evidence="2 3">
    <name type="scientific">Scophthalmus maximus</name>
    <name type="common">Turbot</name>
    <name type="synonym">Psetta maxima</name>
    <dbReference type="NCBI Taxonomy" id="52904"/>
    <lineage>
        <taxon>Eukaryota</taxon>
        <taxon>Metazoa</taxon>
        <taxon>Chordata</taxon>
        <taxon>Craniata</taxon>
        <taxon>Vertebrata</taxon>
        <taxon>Euteleostomi</taxon>
        <taxon>Actinopterygii</taxon>
        <taxon>Neopterygii</taxon>
        <taxon>Teleostei</taxon>
        <taxon>Neoteleostei</taxon>
        <taxon>Acanthomorphata</taxon>
        <taxon>Carangaria</taxon>
        <taxon>Pleuronectiformes</taxon>
        <taxon>Pleuronectoidei</taxon>
        <taxon>Scophthalmidae</taxon>
        <taxon>Scophthalmus</taxon>
    </lineage>
</organism>
<proteinExistence type="predicted"/>
<feature type="region of interest" description="Disordered" evidence="1">
    <location>
        <begin position="73"/>
        <end position="96"/>
    </location>
</feature>
<dbReference type="EMBL" id="VEVO01000013">
    <property type="protein sequence ID" value="KAF0032999.1"/>
    <property type="molecule type" value="Genomic_DNA"/>
</dbReference>
<dbReference type="Proteomes" id="UP000438429">
    <property type="component" value="Unassembled WGS sequence"/>
</dbReference>
<name>A0A6A4SKA8_SCOMX</name>
<evidence type="ECO:0000313" key="2">
    <source>
        <dbReference type="EMBL" id="KAF0032999.1"/>
    </source>
</evidence>
<evidence type="ECO:0000256" key="1">
    <source>
        <dbReference type="SAM" id="MobiDB-lite"/>
    </source>
</evidence>
<gene>
    <name evidence="2" type="ORF">F2P81_015289</name>
</gene>
<comment type="caution">
    <text evidence="2">The sequence shown here is derived from an EMBL/GenBank/DDBJ whole genome shotgun (WGS) entry which is preliminary data.</text>
</comment>
<accession>A0A6A4SKA8</accession>
<protein>
    <submittedName>
        <fullName evidence="2">Uncharacterized protein</fullName>
    </submittedName>
</protein>
<sequence length="141" mass="15141">MYAELGLIQPPFVTGDTSSSEVPRGKSEGTRTNHGQGTTIGLGGYKFTHYSLTRGPGVRVKTRCRAEKPEGLHRFEERQKNKENGGAGQIKHRLHNSASPGSVCGFIAENNHLPVNLTIVLIYSTADSRIAGPVADVAAKD</sequence>
<evidence type="ECO:0000313" key="3">
    <source>
        <dbReference type="Proteomes" id="UP000438429"/>
    </source>
</evidence>
<feature type="region of interest" description="Disordered" evidence="1">
    <location>
        <begin position="1"/>
        <end position="40"/>
    </location>
</feature>
<dbReference type="AlphaFoldDB" id="A0A6A4SKA8"/>